<keyword evidence="5" id="KW-1003">Cell membrane</keyword>
<comment type="similarity">
    <text evidence="5">Belongs to the TatC family.</text>
</comment>
<dbReference type="Pfam" id="PF00902">
    <property type="entry name" value="TatC"/>
    <property type="match status" value="1"/>
</dbReference>
<keyword evidence="5" id="KW-0811">Translocation</keyword>
<dbReference type="PANTHER" id="PTHR30371:SF4">
    <property type="entry name" value="SEC-INDEPENDENT PROTEIN TRANSLOCASE PROTEIN TATCD"/>
    <property type="match status" value="1"/>
</dbReference>
<evidence type="ECO:0000256" key="4">
    <source>
        <dbReference type="ARBA" id="ARBA00023136"/>
    </source>
</evidence>
<evidence type="ECO:0000256" key="3">
    <source>
        <dbReference type="ARBA" id="ARBA00022989"/>
    </source>
</evidence>
<feature type="transmembrane region" description="Helical" evidence="5">
    <location>
        <begin position="78"/>
        <end position="105"/>
    </location>
</feature>
<keyword evidence="4 5" id="KW-0472">Membrane</keyword>
<evidence type="ECO:0000256" key="2">
    <source>
        <dbReference type="ARBA" id="ARBA00022692"/>
    </source>
</evidence>
<keyword evidence="5" id="KW-0653">Protein transport</keyword>
<evidence type="ECO:0000313" key="6">
    <source>
        <dbReference type="EMBL" id="CAG9613687.1"/>
    </source>
</evidence>
<accession>A0ABM8YD30</accession>
<comment type="subcellular location">
    <subcellularLocation>
        <location evidence="5">Cell membrane</location>
        <topology evidence="5">Multi-pass membrane protein</topology>
    </subcellularLocation>
    <subcellularLocation>
        <location evidence="1">Membrane</location>
        <topology evidence="1">Multi-pass membrane protein</topology>
    </subcellularLocation>
</comment>
<evidence type="ECO:0000313" key="7">
    <source>
        <dbReference type="Proteomes" id="UP000789423"/>
    </source>
</evidence>
<reference evidence="6 7" key="1">
    <citation type="submission" date="2021-10" db="EMBL/GenBank/DDBJ databases">
        <authorList>
            <person name="Criscuolo A."/>
        </authorList>
    </citation>
    <scope>NUCLEOTIDE SEQUENCE [LARGE SCALE GENOMIC DNA]</scope>
    <source>
        <strain evidence="7">CIP 111899</strain>
    </source>
</reference>
<dbReference type="NCBIfam" id="TIGR00945">
    <property type="entry name" value="tatC"/>
    <property type="match status" value="1"/>
</dbReference>
<dbReference type="Proteomes" id="UP000789423">
    <property type="component" value="Unassembled WGS sequence"/>
</dbReference>
<feature type="transmembrane region" description="Helical" evidence="5">
    <location>
        <begin position="229"/>
        <end position="247"/>
    </location>
</feature>
<name>A0ABM8YD30_9BACI</name>
<comment type="subunit">
    <text evidence="5">Forms a complex with TatA.</text>
</comment>
<dbReference type="EMBL" id="CAKJTI010000016">
    <property type="protein sequence ID" value="CAG9613687.1"/>
    <property type="molecule type" value="Genomic_DNA"/>
</dbReference>
<keyword evidence="3 5" id="KW-1133">Transmembrane helix</keyword>
<dbReference type="HAMAP" id="MF_00902">
    <property type="entry name" value="TatC"/>
    <property type="match status" value="1"/>
</dbReference>
<organism evidence="6 7">
    <name type="scientific">Bacillus rhizoplanae</name>
    <dbReference type="NCBI Taxonomy" id="2880966"/>
    <lineage>
        <taxon>Bacteria</taxon>
        <taxon>Bacillati</taxon>
        <taxon>Bacillota</taxon>
        <taxon>Bacilli</taxon>
        <taxon>Bacillales</taxon>
        <taxon>Bacillaceae</taxon>
        <taxon>Bacillus</taxon>
    </lineage>
</organism>
<keyword evidence="7" id="KW-1185">Reference proteome</keyword>
<dbReference type="PANTHER" id="PTHR30371">
    <property type="entry name" value="SEC-INDEPENDENT PROTEIN TRANSLOCASE PROTEIN TATC"/>
    <property type="match status" value="1"/>
</dbReference>
<comment type="caution">
    <text evidence="6">The sequence shown here is derived from an EMBL/GenBank/DDBJ whole genome shotgun (WGS) entry which is preliminary data.</text>
</comment>
<feature type="transmembrane region" description="Helical" evidence="5">
    <location>
        <begin position="164"/>
        <end position="193"/>
    </location>
</feature>
<feature type="transmembrane region" description="Helical" evidence="5">
    <location>
        <begin position="205"/>
        <end position="223"/>
    </location>
</feature>
<feature type="transmembrane region" description="Helical" evidence="5">
    <location>
        <begin position="36"/>
        <end position="58"/>
    </location>
</feature>
<keyword evidence="5" id="KW-0813">Transport</keyword>
<proteinExistence type="inferred from homology"/>
<feature type="transmembrane region" description="Helical" evidence="5">
    <location>
        <begin position="117"/>
        <end position="144"/>
    </location>
</feature>
<dbReference type="PRINTS" id="PR01840">
    <property type="entry name" value="TATCFAMILY"/>
</dbReference>
<keyword evidence="2 5" id="KW-0812">Transmembrane</keyword>
<evidence type="ECO:0000256" key="1">
    <source>
        <dbReference type="ARBA" id="ARBA00004141"/>
    </source>
</evidence>
<evidence type="ECO:0000256" key="5">
    <source>
        <dbReference type="HAMAP-Rule" id="MF_00902"/>
    </source>
</evidence>
<gene>
    <name evidence="6" type="primary">tatC1_1</name>
    <name evidence="5" type="synonym">tatC</name>
    <name evidence="6" type="ORF">BACCIP111899_02906</name>
</gene>
<dbReference type="InterPro" id="IPR002033">
    <property type="entry name" value="TatC"/>
</dbReference>
<sequence>MREFLASFASDQEMGENMNDHEMSVVDHLGELRKRLIITAVTFLFFLIIGFSYTKEIYSFIVKDLHMKLTVLGPSDILWIYFVIAAVFSIVCTIPIAALQLWLFVKPALLPHEQKMTLLYVPGLFILFIGGLCFGYFIILPFVLQFLVSLGDEMFQTMFTTEKYFSFVMNMTVPFAVIFELPVVTMFLTSIGILNPVALQKIRRYAYFILIVIAVCITPPDFISDFSVAIPLLVIYELSITMSKIVYKRKVKRELQSSSKSASL</sequence>
<comment type="function">
    <text evidence="5">Part of the twin-arginine translocation (Tat) system that transports large folded proteins containing a characteristic twin-arginine motif in their signal peptide across membranes.</text>
</comment>
<protein>
    <recommendedName>
        <fullName evidence="5">Sec-independent protein translocase protein TatC</fullName>
    </recommendedName>
</protein>